<gene>
    <name evidence="1" type="ORF">F5148DRAFT_1349906</name>
</gene>
<dbReference type="EMBL" id="JAGFNK010000731">
    <property type="protein sequence ID" value="KAI9441984.1"/>
    <property type="molecule type" value="Genomic_DNA"/>
</dbReference>
<proteinExistence type="predicted"/>
<dbReference type="Proteomes" id="UP001207468">
    <property type="component" value="Unassembled WGS sequence"/>
</dbReference>
<comment type="caution">
    <text evidence="1">The sequence shown here is derived from an EMBL/GenBank/DDBJ whole genome shotgun (WGS) entry which is preliminary data.</text>
</comment>
<reference evidence="1" key="1">
    <citation type="submission" date="2021-03" db="EMBL/GenBank/DDBJ databases">
        <title>Evolutionary priming and transition to the ectomycorrhizal habit in an iconic lineage of mushroom-forming fungi: is preadaptation a requirement?</title>
        <authorList>
            <consortium name="DOE Joint Genome Institute"/>
            <person name="Looney B.P."/>
            <person name="Miyauchi S."/>
            <person name="Morin E."/>
            <person name="Drula E."/>
            <person name="Courty P.E."/>
            <person name="Chicoki N."/>
            <person name="Fauchery L."/>
            <person name="Kohler A."/>
            <person name="Kuo A."/>
            <person name="LaButti K."/>
            <person name="Pangilinan J."/>
            <person name="Lipzen A."/>
            <person name="Riley R."/>
            <person name="Andreopoulos W."/>
            <person name="He G."/>
            <person name="Johnson J."/>
            <person name="Barry K.W."/>
            <person name="Grigoriev I.V."/>
            <person name="Nagy L."/>
            <person name="Hibbett D."/>
            <person name="Henrissat B."/>
            <person name="Matheny P.B."/>
            <person name="Labbe J."/>
            <person name="Martin A.F."/>
        </authorList>
    </citation>
    <scope>NUCLEOTIDE SEQUENCE</scope>
    <source>
        <strain evidence="1">BPL698</strain>
    </source>
</reference>
<protein>
    <submittedName>
        <fullName evidence="1">Uncharacterized protein</fullName>
    </submittedName>
</protein>
<keyword evidence="2" id="KW-1185">Reference proteome</keyword>
<organism evidence="1 2">
    <name type="scientific">Russula earlei</name>
    <dbReference type="NCBI Taxonomy" id="71964"/>
    <lineage>
        <taxon>Eukaryota</taxon>
        <taxon>Fungi</taxon>
        <taxon>Dikarya</taxon>
        <taxon>Basidiomycota</taxon>
        <taxon>Agaricomycotina</taxon>
        <taxon>Agaricomycetes</taxon>
        <taxon>Russulales</taxon>
        <taxon>Russulaceae</taxon>
        <taxon>Russula</taxon>
    </lineage>
</organism>
<accession>A0ACC0TTJ9</accession>
<name>A0ACC0TTJ9_9AGAM</name>
<evidence type="ECO:0000313" key="2">
    <source>
        <dbReference type="Proteomes" id="UP001207468"/>
    </source>
</evidence>
<evidence type="ECO:0000313" key="1">
    <source>
        <dbReference type="EMBL" id="KAI9441984.1"/>
    </source>
</evidence>
<sequence>MKGIVKPGSLLLVCSLFFVTSRLNGQGMRIDPVPLTPPRINVADFPFDSIVVLDNRFDTTLYVYETGTYPVKAFAFLPAAPVAIRQYVHTATANLPGGHRTLLINIKQWRAPNVGMLYNTVSDVEAPYLVLLRNYLFLWAECYEQVDSNHYRQILTINKGYFYKNNNKLIGATVATMLDNIIEASALAVKTRADRVMAWRKKPLLYVRNSTEFRFATDSLVRSMEEINVKVPDTWGKYAIMNYGSRAQFRDRERSGERARDKEADKVKARAGNGIYRTIDDFKRNHVQPMNVYLEFDTKDSVYKVANEISWQTIPMESSIWAIKDEDVFYYRVGMNTYLPMQEEGGSFSFDIPSPISNMYQKFSSGAMRPTSFNTSGNPLVNLIVMAGQATAEEAMHEKSPDNVSKKEPDTTNGIPARLFFRHCLIDLDNGDIRVKPRDENKAEQIYRATLKLVKENGLAGITMQAVAKEADMATGTLYIYFKNKEALIVHLFEACIQNYVSAFFSNYDVMAPFKVGFHTIWMNIIQYRSGHFDESVFLEQCVHSPFIDEDTRVKVKKMFNPLHQLIERGKAERLIKNIDIFWLMSFMLGGVNELAKRAAYHNKQLTDEVNKYSVKKGYPGGSAGIKEHNWHIILNNKAGAQEKKTITLNEAVSLSLQNSKQLKLSSARIAEAVAATKEAMERKLPEASVSGSWLWVSKPKINLKTGNDTAATSIPNVSQAFYGIANVSMPIYAGGKVKYGIESAKLLEQASKMDADNDRQGVIMNTIAAYINLYKAGAAVKLVEEDLAQSRQRDTDFSNLEKNGLLARNDMLKAQLETSNKELTLLDAQNNIQYAMVNMNLLLGLPETTVLAIDSASIQQTGEYKTIQEYEQLADSSRKDIRALAYRQQAAAADIKVAKGDLYPSIAATGGYIAADIPNFLTITNAVNIGVGVKYSLSSLWKTESKVQQAKAREQQLVANKGLLLDQIHLSISKAYLDYLSAVKKIEVYNKAVEQATENYRINKNKYTNNLLTLTDLLDADVAQLQARLNLSFAKADVVLAYHTLLQKAGLLNQ</sequence>